<dbReference type="EMBL" id="QQNA01000135">
    <property type="protein sequence ID" value="RDG36816.1"/>
    <property type="molecule type" value="Genomic_DNA"/>
</dbReference>
<feature type="transmembrane region" description="Helical" evidence="1">
    <location>
        <begin position="62"/>
        <end position="88"/>
    </location>
</feature>
<accession>A0A370BAU6</accession>
<proteinExistence type="predicted"/>
<dbReference type="OrthoDB" id="5178168at2"/>
<evidence type="ECO:0000313" key="2">
    <source>
        <dbReference type="EMBL" id="RDG36816.1"/>
    </source>
</evidence>
<keyword evidence="1" id="KW-0472">Membrane</keyword>
<keyword evidence="1" id="KW-0812">Transmembrane</keyword>
<evidence type="ECO:0000256" key="1">
    <source>
        <dbReference type="SAM" id="Phobius"/>
    </source>
</evidence>
<name>A0A370BAU6_9ACTN</name>
<dbReference type="Proteomes" id="UP000253741">
    <property type="component" value="Unassembled WGS sequence"/>
</dbReference>
<gene>
    <name evidence="2" type="ORF">DVH02_18005</name>
</gene>
<reference evidence="2 3" key="1">
    <citation type="submission" date="2018-07" db="EMBL/GenBank/DDBJ databases">
        <title>Streptomyces species from bats.</title>
        <authorList>
            <person name="Dunlap C."/>
        </authorList>
    </citation>
    <scope>NUCLEOTIDE SEQUENCE [LARGE SCALE GENOMIC DNA]</scope>
    <source>
        <strain evidence="2 3">AC230</strain>
    </source>
</reference>
<feature type="transmembrane region" description="Helical" evidence="1">
    <location>
        <begin position="135"/>
        <end position="164"/>
    </location>
</feature>
<evidence type="ECO:0000313" key="3">
    <source>
        <dbReference type="Proteomes" id="UP000253741"/>
    </source>
</evidence>
<organism evidence="2 3">
    <name type="scientific">Streptomyces corynorhini</name>
    <dbReference type="NCBI Taxonomy" id="2282652"/>
    <lineage>
        <taxon>Bacteria</taxon>
        <taxon>Bacillati</taxon>
        <taxon>Actinomycetota</taxon>
        <taxon>Actinomycetes</taxon>
        <taxon>Kitasatosporales</taxon>
        <taxon>Streptomycetaceae</taxon>
        <taxon>Streptomyces</taxon>
    </lineage>
</organism>
<keyword evidence="1" id="KW-1133">Transmembrane helix</keyword>
<feature type="transmembrane region" description="Helical" evidence="1">
    <location>
        <begin position="171"/>
        <end position="190"/>
    </location>
</feature>
<keyword evidence="3" id="KW-1185">Reference proteome</keyword>
<dbReference type="AlphaFoldDB" id="A0A370BAU6"/>
<comment type="caution">
    <text evidence="2">The sequence shown here is derived from an EMBL/GenBank/DDBJ whole genome shotgun (WGS) entry which is preliminary data.</text>
</comment>
<protein>
    <submittedName>
        <fullName evidence="2">Uncharacterized protein</fullName>
    </submittedName>
</protein>
<feature type="transmembrane region" description="Helical" evidence="1">
    <location>
        <begin position="100"/>
        <end position="129"/>
    </location>
</feature>
<feature type="transmembrane region" description="Helical" evidence="1">
    <location>
        <begin position="227"/>
        <end position="245"/>
    </location>
</feature>
<feature type="transmembrane region" description="Helical" evidence="1">
    <location>
        <begin position="202"/>
        <end position="220"/>
    </location>
</feature>
<sequence>MVTAVTVPFYVLWAALLATGGGDLAAQLAWAGFMERHPDSAYNLSWYGGAHTANYSVLAPPLMAFLGVRTVSVAAGLAGTWAMSALFVRSGVRRAHWPALLGAVALWCNVASGRTTFALGVAVGLFALLHVGRRVPAAVLAALATLTSPVAGLFLAVAGAAYALDRRWARGASLLVPPALVVAATTLLFPFEGEQPMAPGKLSTPLVICAVLCCAAPRAWRVVRYGSVVYALGVVLTFLVSSPIGTNVERLLGLAGPPVLLAALLARGPRTALRAPVSARALAALVLAIGLTLNTQWLLSKTDDDLKVSTTVPGWATHTGGVVAALDRLGAERTRVEVVPARNHREADVLAPHVNMARGWNRQLDVVRGRLFYDRHTGTATLDRADYRAWLDRWAVGFVVLPHGRPDGPATAEAALVKDGPAWLERVWGDRWWTVYRVRDARPLVSRPGSVVRADGAELTVRMAAAGAVTVRVAYSPWLRAPGACVERAGEWTRLTVTAPGDYRLGSAYRLPRGGGGSGCG</sequence>